<reference evidence="3" key="1">
    <citation type="submission" date="2012-06" db="EMBL/GenBank/DDBJ databases">
        <title>The genome sequence of Coniosporium apollinis CBS 100218.</title>
        <authorList>
            <consortium name="The Broad Institute Genome Sequencing Platform"/>
            <person name="Cuomo C."/>
            <person name="Gorbushina A."/>
            <person name="Noack S."/>
            <person name="Walker B."/>
            <person name="Young S.K."/>
            <person name="Zeng Q."/>
            <person name="Gargeya S."/>
            <person name="Fitzgerald M."/>
            <person name="Haas B."/>
            <person name="Abouelleil A."/>
            <person name="Alvarado L."/>
            <person name="Arachchi H.M."/>
            <person name="Berlin A.M."/>
            <person name="Chapman S.B."/>
            <person name="Goldberg J."/>
            <person name="Griggs A."/>
            <person name="Gujja S."/>
            <person name="Hansen M."/>
            <person name="Howarth C."/>
            <person name="Imamovic A."/>
            <person name="Larimer J."/>
            <person name="McCowan C."/>
            <person name="Montmayeur A."/>
            <person name="Murphy C."/>
            <person name="Neiman D."/>
            <person name="Pearson M."/>
            <person name="Priest M."/>
            <person name="Roberts A."/>
            <person name="Saif S."/>
            <person name="Shea T."/>
            <person name="Sisk P."/>
            <person name="Sykes S."/>
            <person name="Wortman J."/>
            <person name="Nusbaum C."/>
            <person name="Birren B."/>
        </authorList>
    </citation>
    <scope>NUCLEOTIDE SEQUENCE [LARGE SCALE GENOMIC DNA]</scope>
    <source>
        <strain evidence="3">CBS 100218</strain>
    </source>
</reference>
<evidence type="ECO:0000313" key="3">
    <source>
        <dbReference type="Proteomes" id="UP000016924"/>
    </source>
</evidence>
<dbReference type="AlphaFoldDB" id="R7YVX8"/>
<gene>
    <name evidence="2" type="ORF">W97_05068</name>
</gene>
<protein>
    <submittedName>
        <fullName evidence="2">Uncharacterized protein</fullName>
    </submittedName>
</protein>
<dbReference type="HOGENOM" id="CLU_1440978_0_0_1"/>
<accession>R7YVX8</accession>
<dbReference type="OrthoDB" id="10448568at2759"/>
<sequence length="188" mass="21147">MDKLPTTESQLEGMRKTREQLLESAQKAIFFAAHDVESAEQVLQMAIAAKEKALTRAKEIAQAKQDRDRELYMAVKFKYDVAALIRGKDVKLEFDLVPIEKPPAGTTGNFLVVKNRGRDIESVEVIKDEAPAATPRTLSPSAENTPEENHIHTSKKKAKHETQETEAPSKIAKRKEGEDNERKRKRLG</sequence>
<dbReference type="GeneID" id="19902379"/>
<feature type="region of interest" description="Disordered" evidence="1">
    <location>
        <begin position="124"/>
        <end position="188"/>
    </location>
</feature>
<dbReference type="EMBL" id="JH767576">
    <property type="protein sequence ID" value="EON65826.1"/>
    <property type="molecule type" value="Genomic_DNA"/>
</dbReference>
<evidence type="ECO:0000313" key="2">
    <source>
        <dbReference type="EMBL" id="EON65826.1"/>
    </source>
</evidence>
<name>R7YVX8_CONA1</name>
<keyword evidence="3" id="KW-1185">Reference proteome</keyword>
<dbReference type="RefSeq" id="XP_007781143.1">
    <property type="nucleotide sequence ID" value="XM_007782953.1"/>
</dbReference>
<evidence type="ECO:0000256" key="1">
    <source>
        <dbReference type="SAM" id="MobiDB-lite"/>
    </source>
</evidence>
<dbReference type="Proteomes" id="UP000016924">
    <property type="component" value="Unassembled WGS sequence"/>
</dbReference>
<proteinExistence type="predicted"/>
<organism evidence="2 3">
    <name type="scientific">Coniosporium apollinis (strain CBS 100218)</name>
    <name type="common">Rock-inhabiting black yeast</name>
    <dbReference type="NCBI Taxonomy" id="1168221"/>
    <lineage>
        <taxon>Eukaryota</taxon>
        <taxon>Fungi</taxon>
        <taxon>Dikarya</taxon>
        <taxon>Ascomycota</taxon>
        <taxon>Pezizomycotina</taxon>
        <taxon>Dothideomycetes</taxon>
        <taxon>Dothideomycetes incertae sedis</taxon>
        <taxon>Coniosporium</taxon>
    </lineage>
</organism>